<feature type="compositionally biased region" description="Polar residues" evidence="1">
    <location>
        <begin position="204"/>
        <end position="225"/>
    </location>
</feature>
<sequence length="1036" mass="112981">MERDGKDQPSLNKNSQAAPTHGRAMSTLSITSASKRQSLFGRPRGTEEATRPTSAGWPSDTGAASTNTRIPRLAQQSRSFSITDAYHLAKEEEAAAQGSPSPAPRSWRNSLKLSSAGPPGSQPRRGLSGKSTESLPGDLAGSTGSLGAQSQQSDSSFDDKIRQHGLTQGIPETSVRSSSSVFLKSGIGPKIIETGNRMVRRTSRNSLDGHSSPQSANTTSTNTRFSRLLSGKKRGLNSSVTATQTPAGGIDVGEGSSGEPLQSSTDLPLHPHTGLSTAGSPEKSFAWEAEANFTAGDLQVSNSPPLHISRSNTKLDEIRALEDGNRDNTDELVQNELPNTRIDEIRTLEEEAALRFPEQDVKPEESKHTTRSRSGSRASAGSAGVDRLRELENENLSGRALATAGLGELRGRNVEHSSHSRSPEVAQRGTNEHRVAFNSIRDRDQRRDSDAGRVGPETRELTTYQDTAVKPPTKDDMSGHDPVDGATQRFFKASEKASRGRDGSRDVLRRLSVATNTGPILEPPTGVSQGSDVSRARDRDATASNRVRRLLSARSDGKPTVGFAGLRRSDSVESGLTKRSSLMQSESDPTERIEGEMNLFAPLENQSERGSLRAPSPDSEGEIPDKTPRPVKLDPLALPTPRVTGAFVETPATVKVERLEDSAVAASEDSLHAGKHVTQSILGSGIAPRGSSIPREAKQTQSIKGDRASRRSSLLAARRRTRSLSRGRSLINSAKPPTVKDDLLEIQRVNQIEDSTLDDIADLFIQDNRSGSGHDSGGFRHENAGEVEIKTEHDIEAIDRMGRSLKQASASIRSAKKGIERLEHQFATPNQKKHSQQDTTETGILSNHPVNNSTQTGQRHKTEVTECSICRDSGSPVSESITYVHLPIPRLWYRQPKFRFTPLGLGLFLLSLWYIVESWMCYLYCKPLFCSAGLACRWNSDYPTWGYAIPIKLDEWTTGGQGRALVQEFTPDVVDWFADIWDTATGTDPLKVDTSDWSWAKKRRHRRRLTKRGLIQPVRDLPSEGLNEPVYTGEVI</sequence>
<feature type="region of interest" description="Disordered" evidence="1">
    <location>
        <begin position="91"/>
        <end position="281"/>
    </location>
</feature>
<feature type="region of interest" description="Disordered" evidence="1">
    <location>
        <begin position="827"/>
        <end position="858"/>
    </location>
</feature>
<feature type="compositionally biased region" description="Basic and acidic residues" evidence="1">
    <location>
        <begin position="409"/>
        <end position="422"/>
    </location>
</feature>
<feature type="region of interest" description="Disordered" evidence="1">
    <location>
        <begin position="683"/>
        <end position="736"/>
    </location>
</feature>
<feature type="compositionally biased region" description="Basic and acidic residues" evidence="1">
    <location>
        <begin position="472"/>
        <end position="483"/>
    </location>
</feature>
<reference evidence="2" key="2">
    <citation type="submission" date="2023-05" db="EMBL/GenBank/DDBJ databases">
        <authorList>
            <consortium name="Lawrence Berkeley National Laboratory"/>
            <person name="Steindorff A."/>
            <person name="Hensen N."/>
            <person name="Bonometti L."/>
            <person name="Westerberg I."/>
            <person name="Brannstrom I.O."/>
            <person name="Guillou S."/>
            <person name="Cros-Aarteil S."/>
            <person name="Calhoun S."/>
            <person name="Haridas S."/>
            <person name="Kuo A."/>
            <person name="Mondo S."/>
            <person name="Pangilinan J."/>
            <person name="Riley R."/>
            <person name="Labutti K."/>
            <person name="Andreopoulos B."/>
            <person name="Lipzen A."/>
            <person name="Chen C."/>
            <person name="Yanf M."/>
            <person name="Daum C."/>
            <person name="Ng V."/>
            <person name="Clum A."/>
            <person name="Ohm R."/>
            <person name="Martin F."/>
            <person name="Silar P."/>
            <person name="Natvig D."/>
            <person name="Lalanne C."/>
            <person name="Gautier V."/>
            <person name="Ament-Velasquez S.L."/>
            <person name="Kruys A."/>
            <person name="Hutchinson M.I."/>
            <person name="Powell A.J."/>
            <person name="Barry K."/>
            <person name="Miller A.N."/>
            <person name="Grigoriev I.V."/>
            <person name="Debuchy R."/>
            <person name="Gladieux P."/>
            <person name="Thoren M.H."/>
            <person name="Johannesson H."/>
        </authorList>
    </citation>
    <scope>NUCLEOTIDE SEQUENCE</scope>
    <source>
        <strain evidence="2">PSN309</strain>
    </source>
</reference>
<feature type="compositionally biased region" description="Basic and acidic residues" evidence="1">
    <location>
        <begin position="353"/>
        <end position="368"/>
    </location>
</feature>
<proteinExistence type="predicted"/>
<keyword evidence="3" id="KW-1185">Reference proteome</keyword>
<feature type="region of interest" description="Disordered" evidence="1">
    <location>
        <begin position="561"/>
        <end position="638"/>
    </location>
</feature>
<comment type="caution">
    <text evidence="2">The sequence shown here is derived from an EMBL/GenBank/DDBJ whole genome shotgun (WGS) entry which is preliminary data.</text>
</comment>
<feature type="compositionally biased region" description="Basic and acidic residues" evidence="1">
    <location>
        <begin position="623"/>
        <end position="632"/>
    </location>
</feature>
<gene>
    <name evidence="2" type="ORF">QBC35DRAFT_115974</name>
</gene>
<protein>
    <submittedName>
        <fullName evidence="2">Uncharacterized protein</fullName>
    </submittedName>
</protein>
<feature type="region of interest" description="Disordered" evidence="1">
    <location>
        <begin position="353"/>
        <end position="545"/>
    </location>
</feature>
<accession>A0AAN7ADM0</accession>
<feature type="compositionally biased region" description="Polar residues" evidence="1">
    <location>
        <begin position="236"/>
        <end position="246"/>
    </location>
</feature>
<feature type="compositionally biased region" description="Polar residues" evidence="1">
    <location>
        <begin position="837"/>
        <end position="857"/>
    </location>
</feature>
<feature type="compositionally biased region" description="Low complexity" evidence="1">
    <location>
        <begin position="372"/>
        <end position="384"/>
    </location>
</feature>
<reference evidence="2" key="1">
    <citation type="journal article" date="2023" name="Mol. Phylogenet. Evol.">
        <title>Genome-scale phylogeny and comparative genomics of the fungal order Sordariales.</title>
        <authorList>
            <person name="Hensen N."/>
            <person name="Bonometti L."/>
            <person name="Westerberg I."/>
            <person name="Brannstrom I.O."/>
            <person name="Guillou S."/>
            <person name="Cros-Aarteil S."/>
            <person name="Calhoun S."/>
            <person name="Haridas S."/>
            <person name="Kuo A."/>
            <person name="Mondo S."/>
            <person name="Pangilinan J."/>
            <person name="Riley R."/>
            <person name="LaButti K."/>
            <person name="Andreopoulos B."/>
            <person name="Lipzen A."/>
            <person name="Chen C."/>
            <person name="Yan M."/>
            <person name="Daum C."/>
            <person name="Ng V."/>
            <person name="Clum A."/>
            <person name="Steindorff A."/>
            <person name="Ohm R.A."/>
            <person name="Martin F."/>
            <person name="Silar P."/>
            <person name="Natvig D.O."/>
            <person name="Lalanne C."/>
            <person name="Gautier V."/>
            <person name="Ament-Velasquez S.L."/>
            <person name="Kruys A."/>
            <person name="Hutchinson M.I."/>
            <person name="Powell A.J."/>
            <person name="Barry K."/>
            <person name="Miller A.N."/>
            <person name="Grigoriev I.V."/>
            <person name="Debuchy R."/>
            <person name="Gladieux P."/>
            <person name="Hiltunen Thoren M."/>
            <person name="Johannesson H."/>
        </authorList>
    </citation>
    <scope>NUCLEOTIDE SEQUENCE</scope>
    <source>
        <strain evidence="2">PSN309</strain>
    </source>
</reference>
<feature type="compositionally biased region" description="Basic and acidic residues" evidence="1">
    <location>
        <begin position="492"/>
        <end position="509"/>
    </location>
</feature>
<dbReference type="Proteomes" id="UP001302126">
    <property type="component" value="Unassembled WGS sequence"/>
</dbReference>
<feature type="region of interest" description="Disordered" evidence="1">
    <location>
        <begin position="1"/>
        <end position="78"/>
    </location>
</feature>
<feature type="compositionally biased region" description="Polar residues" evidence="1">
    <location>
        <begin position="572"/>
        <end position="587"/>
    </location>
</feature>
<feature type="compositionally biased region" description="Polar residues" evidence="1">
    <location>
        <begin position="62"/>
        <end position="78"/>
    </location>
</feature>
<dbReference type="EMBL" id="MU864558">
    <property type="protein sequence ID" value="KAK4183323.1"/>
    <property type="molecule type" value="Genomic_DNA"/>
</dbReference>
<organism evidence="2 3">
    <name type="scientific">Podospora australis</name>
    <dbReference type="NCBI Taxonomy" id="1536484"/>
    <lineage>
        <taxon>Eukaryota</taxon>
        <taxon>Fungi</taxon>
        <taxon>Dikarya</taxon>
        <taxon>Ascomycota</taxon>
        <taxon>Pezizomycotina</taxon>
        <taxon>Sordariomycetes</taxon>
        <taxon>Sordariomycetidae</taxon>
        <taxon>Sordariales</taxon>
        <taxon>Podosporaceae</taxon>
        <taxon>Podospora</taxon>
    </lineage>
</organism>
<feature type="compositionally biased region" description="Polar residues" evidence="1">
    <location>
        <begin position="26"/>
        <end position="37"/>
    </location>
</feature>
<name>A0AAN7ADM0_9PEZI</name>
<feature type="compositionally biased region" description="Polar residues" evidence="1">
    <location>
        <begin position="9"/>
        <end position="18"/>
    </location>
</feature>
<feature type="compositionally biased region" description="Basic and acidic residues" evidence="1">
    <location>
        <begin position="430"/>
        <end position="460"/>
    </location>
</feature>
<evidence type="ECO:0000256" key="1">
    <source>
        <dbReference type="SAM" id="MobiDB-lite"/>
    </source>
</evidence>
<dbReference type="AlphaFoldDB" id="A0AAN7ADM0"/>
<evidence type="ECO:0000313" key="2">
    <source>
        <dbReference type="EMBL" id="KAK4183323.1"/>
    </source>
</evidence>
<evidence type="ECO:0000313" key="3">
    <source>
        <dbReference type="Proteomes" id="UP001302126"/>
    </source>
</evidence>